<evidence type="ECO:0000313" key="3">
    <source>
        <dbReference type="Proteomes" id="UP000246991"/>
    </source>
</evidence>
<dbReference type="EMBL" id="PYWC01000070">
    <property type="protein sequence ID" value="PWW73956.1"/>
    <property type="molecule type" value="Genomic_DNA"/>
</dbReference>
<accession>A0A317SKD5</accession>
<evidence type="ECO:0000256" key="1">
    <source>
        <dbReference type="SAM" id="MobiDB-lite"/>
    </source>
</evidence>
<protein>
    <submittedName>
        <fullName evidence="2">Uncharacterized protein</fullName>
    </submittedName>
</protein>
<evidence type="ECO:0000313" key="2">
    <source>
        <dbReference type="EMBL" id="PWW73956.1"/>
    </source>
</evidence>
<name>A0A317SKD5_9PEZI</name>
<dbReference type="Proteomes" id="UP000246991">
    <property type="component" value="Unassembled WGS sequence"/>
</dbReference>
<organism evidence="2 3">
    <name type="scientific">Tuber magnatum</name>
    <name type="common">white Piedmont truffle</name>
    <dbReference type="NCBI Taxonomy" id="42249"/>
    <lineage>
        <taxon>Eukaryota</taxon>
        <taxon>Fungi</taxon>
        <taxon>Dikarya</taxon>
        <taxon>Ascomycota</taxon>
        <taxon>Pezizomycotina</taxon>
        <taxon>Pezizomycetes</taxon>
        <taxon>Pezizales</taxon>
        <taxon>Tuberaceae</taxon>
        <taxon>Tuber</taxon>
    </lineage>
</organism>
<reference evidence="2 3" key="1">
    <citation type="submission" date="2018-03" db="EMBL/GenBank/DDBJ databases">
        <title>Genomes of Pezizomycetes fungi and the evolution of truffles.</title>
        <authorList>
            <person name="Murat C."/>
            <person name="Payen T."/>
            <person name="Noel B."/>
            <person name="Kuo A."/>
            <person name="Martin F.M."/>
        </authorList>
    </citation>
    <scope>NUCLEOTIDE SEQUENCE [LARGE SCALE GENOMIC DNA]</scope>
    <source>
        <strain evidence="2">091103-1</strain>
    </source>
</reference>
<dbReference type="AlphaFoldDB" id="A0A317SKD5"/>
<gene>
    <name evidence="2" type="ORF">C7212DRAFT_329600</name>
</gene>
<proteinExistence type="predicted"/>
<sequence length="60" mass="6485">MPCSLHHPRTATNQPPPTSPSHPVKAQNSAPTFLPEVSPSPQVFFLSHFSPPPELQPGSF</sequence>
<keyword evidence="3" id="KW-1185">Reference proteome</keyword>
<comment type="caution">
    <text evidence="2">The sequence shown here is derived from an EMBL/GenBank/DDBJ whole genome shotgun (WGS) entry which is preliminary data.</text>
</comment>
<feature type="region of interest" description="Disordered" evidence="1">
    <location>
        <begin position="1"/>
        <end position="37"/>
    </location>
</feature>